<dbReference type="KEGG" id="msd:MYSTI_01966"/>
<name>L7U613_MYXSD</name>
<dbReference type="RefSeq" id="WP_015347557.1">
    <property type="nucleotide sequence ID" value="NC_020126.1"/>
</dbReference>
<feature type="transmembrane region" description="Helical" evidence="1">
    <location>
        <begin position="7"/>
        <end position="23"/>
    </location>
</feature>
<evidence type="ECO:0000313" key="2">
    <source>
        <dbReference type="EMBL" id="AGC43295.1"/>
    </source>
</evidence>
<evidence type="ECO:0008006" key="4">
    <source>
        <dbReference type="Google" id="ProtNLM"/>
    </source>
</evidence>
<evidence type="ECO:0000313" key="3">
    <source>
        <dbReference type="Proteomes" id="UP000011131"/>
    </source>
</evidence>
<keyword evidence="1" id="KW-1133">Transmembrane helix</keyword>
<protein>
    <recommendedName>
        <fullName evidence="4">Lipoprotein</fullName>
    </recommendedName>
</protein>
<evidence type="ECO:0000256" key="1">
    <source>
        <dbReference type="SAM" id="Phobius"/>
    </source>
</evidence>
<keyword evidence="1" id="KW-0812">Transmembrane</keyword>
<organism evidence="2 3">
    <name type="scientific">Myxococcus stipitatus (strain DSM 14675 / JCM 12634 / Mx s8)</name>
    <dbReference type="NCBI Taxonomy" id="1278073"/>
    <lineage>
        <taxon>Bacteria</taxon>
        <taxon>Pseudomonadati</taxon>
        <taxon>Myxococcota</taxon>
        <taxon>Myxococcia</taxon>
        <taxon>Myxococcales</taxon>
        <taxon>Cystobacterineae</taxon>
        <taxon>Myxococcaceae</taxon>
        <taxon>Myxococcus</taxon>
    </lineage>
</organism>
<reference evidence="2 3" key="1">
    <citation type="journal article" date="2013" name="Genome Announc.">
        <title>Complete genome sequence of Myxococcus stipitatus strain DSM 14675, a fruiting myxobacterium.</title>
        <authorList>
            <person name="Huntley S."/>
            <person name="Kneip S."/>
            <person name="Treuner-Lange A."/>
            <person name="Sogaard-Andersen L."/>
        </authorList>
    </citation>
    <scope>NUCLEOTIDE SEQUENCE [LARGE SCALE GENOMIC DNA]</scope>
    <source>
        <strain evidence="3">DSM 14675 / JCM 12634 / Mx s8</strain>
    </source>
</reference>
<feature type="transmembrane region" description="Helical" evidence="1">
    <location>
        <begin position="29"/>
        <end position="51"/>
    </location>
</feature>
<proteinExistence type="predicted"/>
<keyword evidence="3" id="KW-1185">Reference proteome</keyword>
<keyword evidence="1" id="KW-0472">Membrane</keyword>
<accession>L7U613</accession>
<dbReference type="PATRIC" id="fig|1278073.3.peg.2003"/>
<dbReference type="HOGENOM" id="CLU_2789592_0_0_7"/>
<gene>
    <name evidence="2" type="ordered locus">MYSTI_01966</name>
</gene>
<dbReference type="EMBL" id="CP004025">
    <property type="protein sequence ID" value="AGC43295.1"/>
    <property type="molecule type" value="Genomic_DNA"/>
</dbReference>
<sequence length="68" mass="7668">MNWLRQYGYSVAMLIGCATSVTFAFDVPFYRGCAAGLSFFILVAASVRPFFERHQSPARPGMSNDFRH</sequence>
<dbReference type="PROSITE" id="PS51257">
    <property type="entry name" value="PROKAR_LIPOPROTEIN"/>
    <property type="match status" value="1"/>
</dbReference>
<dbReference type="STRING" id="1278073.MYSTI_01966"/>
<dbReference type="Proteomes" id="UP000011131">
    <property type="component" value="Chromosome"/>
</dbReference>
<dbReference type="AlphaFoldDB" id="L7U613"/>